<accession>A0A1M5V0M7</accession>
<dbReference type="Proteomes" id="UP000184139">
    <property type="component" value="Unassembled WGS sequence"/>
</dbReference>
<dbReference type="SUPFAM" id="SSF55920">
    <property type="entry name" value="Creatinase/aminopeptidase"/>
    <property type="match status" value="1"/>
</dbReference>
<dbReference type="OrthoDB" id="9806388at2"/>
<dbReference type="InterPro" id="IPR036005">
    <property type="entry name" value="Creatinase/aminopeptidase-like"/>
</dbReference>
<sequence>MIPAKLQRLEEKLQTWRIEAVALNAGASLTYLTGLDFHLMERPVVLLHRVGSTPLLILPELEAAKLDHLDYPIDTCFYSDNPDQWPQVFKQAIASLHLLETQIGIEPGQLRLLEYHLLRTVLSESAFTDGSGILAALRSIKDAEELALLEKAVAIAERALQATLLQARVGISEYEFASELVMQLLRHGSETNLPFTPIVASGPNGATPHARPGERRLTSGDLLVVDWGARWHGYAADLTRTFGVGHVAQQEQEIHAIVRQANRAGRTAGRPELTCAMIDEATRSVIKEAGYGAHFTHRTGHGIGLECHESPYIHAGNQQLLQPGMTFTVEPGIYLHNQNGVRIEDDVVITESGCRSLSSFSRELIYIS</sequence>
<dbReference type="GO" id="GO:0008235">
    <property type="term" value="F:metalloexopeptidase activity"/>
    <property type="evidence" value="ECO:0007669"/>
    <property type="project" value="UniProtKB-ARBA"/>
</dbReference>
<dbReference type="STRING" id="1121409.SAMN02745124_01448"/>
<dbReference type="InterPro" id="IPR050659">
    <property type="entry name" value="Peptidase_M24B"/>
</dbReference>
<feature type="domain" description="Peptidase M24" evidence="1">
    <location>
        <begin position="148"/>
        <end position="351"/>
    </location>
</feature>
<dbReference type="SUPFAM" id="SSF53092">
    <property type="entry name" value="Creatinase/prolidase N-terminal domain"/>
    <property type="match status" value="1"/>
</dbReference>
<dbReference type="AlphaFoldDB" id="A0A1M5V0M7"/>
<evidence type="ECO:0000313" key="4">
    <source>
        <dbReference type="Proteomes" id="UP000184139"/>
    </source>
</evidence>
<dbReference type="PRINTS" id="PR00599">
    <property type="entry name" value="MAPEPTIDASE"/>
</dbReference>
<dbReference type="EMBL" id="FQXS01000006">
    <property type="protein sequence ID" value="SHH68684.1"/>
    <property type="molecule type" value="Genomic_DNA"/>
</dbReference>
<dbReference type="Gene3D" id="3.90.230.10">
    <property type="entry name" value="Creatinase/methionine aminopeptidase superfamily"/>
    <property type="match status" value="1"/>
</dbReference>
<feature type="domain" description="Creatinase N-terminal" evidence="2">
    <location>
        <begin position="6"/>
        <end position="140"/>
    </location>
</feature>
<dbReference type="InterPro" id="IPR000994">
    <property type="entry name" value="Pept_M24"/>
</dbReference>
<gene>
    <name evidence="3" type="ORF">SAMN02745124_01448</name>
</gene>
<evidence type="ECO:0000259" key="2">
    <source>
        <dbReference type="Pfam" id="PF01321"/>
    </source>
</evidence>
<dbReference type="RefSeq" id="WP_073374728.1">
    <property type="nucleotide sequence ID" value="NZ_FQXS01000006.1"/>
</dbReference>
<dbReference type="GO" id="GO:0004177">
    <property type="term" value="F:aminopeptidase activity"/>
    <property type="evidence" value="ECO:0007669"/>
    <property type="project" value="UniProtKB-ARBA"/>
</dbReference>
<evidence type="ECO:0000313" key="3">
    <source>
        <dbReference type="EMBL" id="SHH68684.1"/>
    </source>
</evidence>
<dbReference type="CDD" id="cd01092">
    <property type="entry name" value="APP-like"/>
    <property type="match status" value="1"/>
</dbReference>
<dbReference type="InterPro" id="IPR000587">
    <property type="entry name" value="Creatinase_N"/>
</dbReference>
<keyword evidence="4" id="KW-1185">Reference proteome</keyword>
<dbReference type="InterPro" id="IPR029149">
    <property type="entry name" value="Creatin/AminoP/Spt16_N"/>
</dbReference>
<dbReference type="PANTHER" id="PTHR46112:SF3">
    <property type="entry name" value="AMINOPEPTIDASE YPDF"/>
    <property type="match status" value="1"/>
</dbReference>
<dbReference type="InterPro" id="IPR001714">
    <property type="entry name" value="Pept_M24_MAP"/>
</dbReference>
<organism evidence="3 4">
    <name type="scientific">Desulfofustis glycolicus DSM 9705</name>
    <dbReference type="NCBI Taxonomy" id="1121409"/>
    <lineage>
        <taxon>Bacteria</taxon>
        <taxon>Pseudomonadati</taxon>
        <taxon>Thermodesulfobacteriota</taxon>
        <taxon>Desulfobulbia</taxon>
        <taxon>Desulfobulbales</taxon>
        <taxon>Desulfocapsaceae</taxon>
        <taxon>Desulfofustis</taxon>
    </lineage>
</organism>
<dbReference type="PANTHER" id="PTHR46112">
    <property type="entry name" value="AMINOPEPTIDASE"/>
    <property type="match status" value="1"/>
</dbReference>
<dbReference type="Pfam" id="PF01321">
    <property type="entry name" value="Creatinase_N"/>
    <property type="match status" value="1"/>
</dbReference>
<evidence type="ECO:0000259" key="1">
    <source>
        <dbReference type="Pfam" id="PF00557"/>
    </source>
</evidence>
<dbReference type="Gene3D" id="3.40.350.10">
    <property type="entry name" value="Creatinase/prolidase N-terminal domain"/>
    <property type="match status" value="1"/>
</dbReference>
<reference evidence="3 4" key="1">
    <citation type="submission" date="2016-11" db="EMBL/GenBank/DDBJ databases">
        <authorList>
            <person name="Jaros S."/>
            <person name="Januszkiewicz K."/>
            <person name="Wedrychowicz H."/>
        </authorList>
    </citation>
    <scope>NUCLEOTIDE SEQUENCE [LARGE SCALE GENOMIC DNA]</scope>
    <source>
        <strain evidence="3 4">DSM 9705</strain>
    </source>
</reference>
<name>A0A1M5V0M7_9BACT</name>
<dbReference type="Pfam" id="PF00557">
    <property type="entry name" value="Peptidase_M24"/>
    <property type="match status" value="1"/>
</dbReference>
<proteinExistence type="predicted"/>
<protein>
    <submittedName>
        <fullName evidence="3">Xaa-Pro dipeptidase</fullName>
    </submittedName>
</protein>